<protein>
    <submittedName>
        <fullName evidence="2">Uncharacterized protein</fullName>
    </submittedName>
</protein>
<sequence>MHAIKATPRNHQPPLPSPHLSQCPGHKTLQNGATIVMQQVDLIDDEQFNLFRQLDVADALPRDDVPLLRSGDNYLGPRDLSLGELHVASQLAHLDPQPL</sequence>
<feature type="region of interest" description="Disordered" evidence="1">
    <location>
        <begin position="1"/>
        <end position="27"/>
    </location>
</feature>
<gene>
    <name evidence="2" type="ORF">BC936DRAFT_147741</name>
</gene>
<dbReference type="Proteomes" id="UP000268093">
    <property type="component" value="Unassembled WGS sequence"/>
</dbReference>
<accession>A0A433D4L7</accession>
<evidence type="ECO:0000313" key="2">
    <source>
        <dbReference type="EMBL" id="RUP45779.1"/>
    </source>
</evidence>
<keyword evidence="3" id="KW-1185">Reference proteome</keyword>
<comment type="caution">
    <text evidence="2">The sequence shown here is derived from an EMBL/GenBank/DDBJ whole genome shotgun (WGS) entry which is preliminary data.</text>
</comment>
<organism evidence="2 3">
    <name type="scientific">Jimgerdemannia flammicorona</name>
    <dbReference type="NCBI Taxonomy" id="994334"/>
    <lineage>
        <taxon>Eukaryota</taxon>
        <taxon>Fungi</taxon>
        <taxon>Fungi incertae sedis</taxon>
        <taxon>Mucoromycota</taxon>
        <taxon>Mucoromycotina</taxon>
        <taxon>Endogonomycetes</taxon>
        <taxon>Endogonales</taxon>
        <taxon>Endogonaceae</taxon>
        <taxon>Jimgerdemannia</taxon>
    </lineage>
</organism>
<dbReference type="AlphaFoldDB" id="A0A433D4L7"/>
<reference evidence="2 3" key="1">
    <citation type="journal article" date="2018" name="New Phytol.">
        <title>Phylogenomics of Endogonaceae and evolution of mycorrhizas within Mucoromycota.</title>
        <authorList>
            <person name="Chang Y."/>
            <person name="Desiro A."/>
            <person name="Na H."/>
            <person name="Sandor L."/>
            <person name="Lipzen A."/>
            <person name="Clum A."/>
            <person name="Barry K."/>
            <person name="Grigoriev I.V."/>
            <person name="Martin F.M."/>
            <person name="Stajich J.E."/>
            <person name="Smith M.E."/>
            <person name="Bonito G."/>
            <person name="Spatafora J.W."/>
        </authorList>
    </citation>
    <scope>NUCLEOTIDE SEQUENCE [LARGE SCALE GENOMIC DNA]</scope>
    <source>
        <strain evidence="2 3">GMNB39</strain>
    </source>
</reference>
<proteinExistence type="predicted"/>
<evidence type="ECO:0000313" key="3">
    <source>
        <dbReference type="Proteomes" id="UP000268093"/>
    </source>
</evidence>
<name>A0A433D4L7_9FUNG</name>
<dbReference type="EMBL" id="RBNI01006768">
    <property type="protein sequence ID" value="RUP45779.1"/>
    <property type="molecule type" value="Genomic_DNA"/>
</dbReference>
<evidence type="ECO:0000256" key="1">
    <source>
        <dbReference type="SAM" id="MobiDB-lite"/>
    </source>
</evidence>